<keyword evidence="1 6" id="KW-0245">EGF-like domain</keyword>
<dbReference type="GO" id="GO:0032991">
    <property type="term" value="C:protein-containing complex"/>
    <property type="evidence" value="ECO:0007669"/>
    <property type="project" value="TreeGrafter"/>
</dbReference>
<dbReference type="Gene3D" id="2.10.25.10">
    <property type="entry name" value="Laminin"/>
    <property type="match status" value="3"/>
</dbReference>
<evidence type="ECO:0000259" key="9">
    <source>
        <dbReference type="PROSITE" id="PS50041"/>
    </source>
</evidence>
<feature type="disulfide bond" evidence="6">
    <location>
        <begin position="123"/>
        <end position="132"/>
    </location>
</feature>
<accession>A0A6J8BRQ7</accession>
<dbReference type="PANTHER" id="PTHR24049:SF22">
    <property type="entry name" value="DROSOPHILA CRUMBS HOMOLOG"/>
    <property type="match status" value="1"/>
</dbReference>
<dbReference type="InterPro" id="IPR018378">
    <property type="entry name" value="C-type_lectin_CS"/>
</dbReference>
<dbReference type="SMART" id="SM00034">
    <property type="entry name" value="CLECT"/>
    <property type="match status" value="1"/>
</dbReference>
<dbReference type="AlphaFoldDB" id="A0A6J8BRQ7"/>
<evidence type="ECO:0000256" key="2">
    <source>
        <dbReference type="ARBA" id="ARBA00022729"/>
    </source>
</evidence>
<keyword evidence="11" id="KW-1185">Reference proteome</keyword>
<keyword evidence="4 6" id="KW-1015">Disulfide bond</keyword>
<dbReference type="PROSITE" id="PS01186">
    <property type="entry name" value="EGF_2"/>
    <property type="match status" value="3"/>
</dbReference>
<feature type="domain" description="EGF-like" evidence="8">
    <location>
        <begin position="134"/>
        <end position="169"/>
    </location>
</feature>
<feature type="domain" description="EGF-like" evidence="8">
    <location>
        <begin position="170"/>
        <end position="206"/>
    </location>
</feature>
<keyword evidence="2" id="KW-0732">Signal</keyword>
<dbReference type="InterPro" id="IPR016187">
    <property type="entry name" value="CTDL_fold"/>
</dbReference>
<evidence type="ECO:0000313" key="10">
    <source>
        <dbReference type="EMBL" id="CAC5386031.1"/>
    </source>
</evidence>
<dbReference type="Pfam" id="PF00059">
    <property type="entry name" value="Lectin_C"/>
    <property type="match status" value="1"/>
</dbReference>
<proteinExistence type="predicted"/>
<dbReference type="InterPro" id="IPR000742">
    <property type="entry name" value="EGF"/>
</dbReference>
<dbReference type="SMART" id="SM00181">
    <property type="entry name" value="EGF"/>
    <property type="match status" value="3"/>
</dbReference>
<dbReference type="EMBL" id="CACVKT020003837">
    <property type="protein sequence ID" value="CAC5386031.1"/>
    <property type="molecule type" value="Genomic_DNA"/>
</dbReference>
<dbReference type="InterPro" id="IPR001304">
    <property type="entry name" value="C-type_lectin-like"/>
</dbReference>
<dbReference type="Gene3D" id="3.10.100.10">
    <property type="entry name" value="Mannose-Binding Protein A, subunit A"/>
    <property type="match status" value="1"/>
</dbReference>
<keyword evidence="7" id="KW-0175">Coiled coil</keyword>
<dbReference type="GO" id="GO:0005886">
    <property type="term" value="C:plasma membrane"/>
    <property type="evidence" value="ECO:0007669"/>
    <property type="project" value="TreeGrafter"/>
</dbReference>
<dbReference type="InterPro" id="IPR051022">
    <property type="entry name" value="Notch_Cell-Fate_Det"/>
</dbReference>
<dbReference type="PROSITE" id="PS50041">
    <property type="entry name" value="C_TYPE_LECTIN_2"/>
    <property type="match status" value="1"/>
</dbReference>
<evidence type="ECO:0000256" key="6">
    <source>
        <dbReference type="PROSITE-ProRule" id="PRU00076"/>
    </source>
</evidence>
<dbReference type="PROSITE" id="PS00022">
    <property type="entry name" value="EGF_1"/>
    <property type="match status" value="3"/>
</dbReference>
<dbReference type="Pfam" id="PF00008">
    <property type="entry name" value="EGF"/>
    <property type="match status" value="2"/>
</dbReference>
<evidence type="ECO:0000256" key="1">
    <source>
        <dbReference type="ARBA" id="ARBA00022536"/>
    </source>
</evidence>
<dbReference type="PROSITE" id="PS00615">
    <property type="entry name" value="C_TYPE_LECTIN_1"/>
    <property type="match status" value="1"/>
</dbReference>
<feature type="coiled-coil region" evidence="7">
    <location>
        <begin position="1"/>
        <end position="35"/>
    </location>
</feature>
<keyword evidence="5" id="KW-0325">Glycoprotein</keyword>
<dbReference type="SUPFAM" id="SSF57196">
    <property type="entry name" value="EGF/Laminin"/>
    <property type="match status" value="3"/>
</dbReference>
<feature type="domain" description="EGF-like" evidence="8">
    <location>
        <begin position="97"/>
        <end position="133"/>
    </location>
</feature>
<protein>
    <submittedName>
        <fullName evidence="10">NCAN</fullName>
    </submittedName>
</protein>
<dbReference type="OrthoDB" id="6053552at2759"/>
<evidence type="ECO:0000313" key="11">
    <source>
        <dbReference type="Proteomes" id="UP000507470"/>
    </source>
</evidence>
<dbReference type="CDD" id="cd00037">
    <property type="entry name" value="CLECT"/>
    <property type="match status" value="1"/>
</dbReference>
<evidence type="ECO:0000256" key="4">
    <source>
        <dbReference type="ARBA" id="ARBA00023157"/>
    </source>
</evidence>
<keyword evidence="3" id="KW-0677">Repeat</keyword>
<dbReference type="Proteomes" id="UP000507470">
    <property type="component" value="Unassembled WGS sequence"/>
</dbReference>
<evidence type="ECO:0000256" key="3">
    <source>
        <dbReference type="ARBA" id="ARBA00022737"/>
    </source>
</evidence>
<dbReference type="GO" id="GO:0045197">
    <property type="term" value="P:establishment or maintenance of epithelial cell apical/basal polarity"/>
    <property type="evidence" value="ECO:0007669"/>
    <property type="project" value="TreeGrafter"/>
</dbReference>
<dbReference type="CDD" id="cd00054">
    <property type="entry name" value="EGF_CA"/>
    <property type="match status" value="2"/>
</dbReference>
<sequence>MHELLKRVFKNENEISSLKRENQYLTNELENKRRQFSCEINVLHENTNEHQRALNYTNTEINHLNATIEQPRNGVDTLEELQRRRSEKTITECIDKSVTPCTSSPCMNNGECNIQNDTYNCDCPAGYFGSECQETPCSQYPCYHNGTCTVFGSSIHCACIDGYNGFRCEGFTPCSSSPCVNGGTCTPTGSIYVCLCPTGYYGNQCQVKQSCDNGWKMHDNNCYYFSSLDKNWDDAKKACKMQNSMLTDATSMNEINFLRKNAKINKKTFWLDGSDRAIEGVWVWTTSGQKFTVTNWFTRNSHEPNNMNGNENCLQIYNKHDFEWNDDNCLSRHRYICKKTLI</sequence>
<name>A0A6J8BRQ7_MYTCO</name>
<feature type="disulfide bond" evidence="6">
    <location>
        <begin position="159"/>
        <end position="168"/>
    </location>
</feature>
<dbReference type="GO" id="GO:0007157">
    <property type="term" value="P:heterophilic cell-cell adhesion via plasma membrane cell adhesion molecules"/>
    <property type="evidence" value="ECO:0007669"/>
    <property type="project" value="TreeGrafter"/>
</dbReference>
<feature type="domain" description="C-type lectin" evidence="9">
    <location>
        <begin position="218"/>
        <end position="338"/>
    </location>
</feature>
<reference evidence="10 11" key="1">
    <citation type="submission" date="2020-06" db="EMBL/GenBank/DDBJ databases">
        <authorList>
            <person name="Li R."/>
            <person name="Bekaert M."/>
        </authorList>
    </citation>
    <scope>NUCLEOTIDE SEQUENCE [LARGE SCALE GENOMIC DNA]</scope>
    <source>
        <strain evidence="11">wild</strain>
    </source>
</reference>
<comment type="caution">
    <text evidence="6">Lacks conserved residue(s) required for the propagation of feature annotation.</text>
</comment>
<dbReference type="InterPro" id="IPR016186">
    <property type="entry name" value="C-type_lectin-like/link_sf"/>
</dbReference>
<dbReference type="SUPFAM" id="SSF56436">
    <property type="entry name" value="C-type lectin-like"/>
    <property type="match status" value="1"/>
</dbReference>
<gene>
    <name evidence="10" type="ORF">MCOR_21520</name>
</gene>
<dbReference type="PANTHER" id="PTHR24049">
    <property type="entry name" value="CRUMBS FAMILY MEMBER"/>
    <property type="match status" value="1"/>
</dbReference>
<evidence type="ECO:0000256" key="5">
    <source>
        <dbReference type="ARBA" id="ARBA00023180"/>
    </source>
</evidence>
<feature type="disulfide bond" evidence="6">
    <location>
        <begin position="196"/>
        <end position="205"/>
    </location>
</feature>
<evidence type="ECO:0000259" key="8">
    <source>
        <dbReference type="PROSITE" id="PS50026"/>
    </source>
</evidence>
<dbReference type="FunFam" id="2.10.25.10:FF:000012">
    <property type="entry name" value="Delta-like protein"/>
    <property type="match status" value="1"/>
</dbReference>
<dbReference type="PROSITE" id="PS50026">
    <property type="entry name" value="EGF_3"/>
    <property type="match status" value="3"/>
</dbReference>
<organism evidence="10 11">
    <name type="scientific">Mytilus coruscus</name>
    <name type="common">Sea mussel</name>
    <dbReference type="NCBI Taxonomy" id="42192"/>
    <lineage>
        <taxon>Eukaryota</taxon>
        <taxon>Metazoa</taxon>
        <taxon>Spiralia</taxon>
        <taxon>Lophotrochozoa</taxon>
        <taxon>Mollusca</taxon>
        <taxon>Bivalvia</taxon>
        <taxon>Autobranchia</taxon>
        <taxon>Pteriomorphia</taxon>
        <taxon>Mytilida</taxon>
        <taxon>Mytiloidea</taxon>
        <taxon>Mytilidae</taxon>
        <taxon>Mytilinae</taxon>
        <taxon>Mytilus</taxon>
    </lineage>
</organism>
<dbReference type="FunFam" id="2.10.25.10:FF:000066">
    <property type="entry name" value="FAT atypical cadherin 4"/>
    <property type="match status" value="1"/>
</dbReference>
<evidence type="ECO:0000256" key="7">
    <source>
        <dbReference type="SAM" id="Coils"/>
    </source>
</evidence>